<accession>A0A292YQA2</accession>
<dbReference type="SUPFAM" id="SSF54637">
    <property type="entry name" value="Thioesterase/thiol ester dehydrase-isomerase"/>
    <property type="match status" value="1"/>
</dbReference>
<dbReference type="Pfam" id="PF13279">
    <property type="entry name" value="4HBT_2"/>
    <property type="match status" value="1"/>
</dbReference>
<sequence length="139" mass="15738">MFEHQIRVGFSDCDALGHVNNAKYYTYMEEARTDIFRIFNPSLDLANWNLIVASTRCDYLEQVKPAETITVISWIGKLGNSSFTVEHALRNQEGNWVARGQATLIHFDYPAQKSAPIPAEARQQLEKHCTGPADAPELR</sequence>
<dbReference type="InterPro" id="IPR029069">
    <property type="entry name" value="HotDog_dom_sf"/>
</dbReference>
<protein>
    <submittedName>
        <fullName evidence="4">Thioesterase</fullName>
    </submittedName>
</protein>
<dbReference type="RefSeq" id="WP_096182395.1">
    <property type="nucleotide sequence ID" value="NZ_BDUF01000060.1"/>
</dbReference>
<comment type="caution">
    <text evidence="4">The sequence shown here is derived from an EMBL/GenBank/DDBJ whole genome shotgun (WGS) entry which is preliminary data.</text>
</comment>
<evidence type="ECO:0000313" key="5">
    <source>
        <dbReference type="Proteomes" id="UP000217785"/>
    </source>
</evidence>
<dbReference type="OrthoDB" id="9799036at2"/>
<evidence type="ECO:0000256" key="2">
    <source>
        <dbReference type="ARBA" id="ARBA00022801"/>
    </source>
</evidence>
<keyword evidence="2" id="KW-0378">Hydrolase</keyword>
<evidence type="ECO:0000313" key="4">
    <source>
        <dbReference type="EMBL" id="GAX90670.1"/>
    </source>
</evidence>
<feature type="region of interest" description="Disordered" evidence="3">
    <location>
        <begin position="120"/>
        <end position="139"/>
    </location>
</feature>
<evidence type="ECO:0000256" key="3">
    <source>
        <dbReference type="SAM" id="MobiDB-lite"/>
    </source>
</evidence>
<proteinExistence type="inferred from homology"/>
<name>A0A292YQA2_9BACL</name>
<dbReference type="Gene3D" id="3.10.129.10">
    <property type="entry name" value="Hotdog Thioesterase"/>
    <property type="match status" value="1"/>
</dbReference>
<dbReference type="EMBL" id="BDUF01000060">
    <property type="protein sequence ID" value="GAX90670.1"/>
    <property type="molecule type" value="Genomic_DNA"/>
</dbReference>
<evidence type="ECO:0000256" key="1">
    <source>
        <dbReference type="ARBA" id="ARBA00005953"/>
    </source>
</evidence>
<dbReference type="PANTHER" id="PTHR31793">
    <property type="entry name" value="4-HYDROXYBENZOYL-COA THIOESTERASE FAMILY MEMBER"/>
    <property type="match status" value="1"/>
</dbReference>
<organism evidence="4 5">
    <name type="scientific">Effusibacillus lacus</name>
    <dbReference type="NCBI Taxonomy" id="1348429"/>
    <lineage>
        <taxon>Bacteria</taxon>
        <taxon>Bacillati</taxon>
        <taxon>Bacillota</taxon>
        <taxon>Bacilli</taxon>
        <taxon>Bacillales</taxon>
        <taxon>Alicyclobacillaceae</taxon>
        <taxon>Effusibacillus</taxon>
    </lineage>
</organism>
<dbReference type="AlphaFoldDB" id="A0A292YQA2"/>
<dbReference type="InterPro" id="IPR050563">
    <property type="entry name" value="4-hydroxybenzoyl-CoA_TE"/>
</dbReference>
<dbReference type="PANTHER" id="PTHR31793:SF27">
    <property type="entry name" value="NOVEL THIOESTERASE SUPERFAMILY DOMAIN AND SAPOSIN A-TYPE DOMAIN CONTAINING PROTEIN (0610012H03RIK)"/>
    <property type="match status" value="1"/>
</dbReference>
<dbReference type="GO" id="GO:0047617">
    <property type="term" value="F:fatty acyl-CoA hydrolase activity"/>
    <property type="evidence" value="ECO:0007669"/>
    <property type="project" value="TreeGrafter"/>
</dbReference>
<comment type="similarity">
    <text evidence="1">Belongs to the 4-hydroxybenzoyl-CoA thioesterase family.</text>
</comment>
<dbReference type="Proteomes" id="UP000217785">
    <property type="component" value="Unassembled WGS sequence"/>
</dbReference>
<reference evidence="5" key="1">
    <citation type="submission" date="2017-07" db="EMBL/GenBank/DDBJ databases">
        <title>Draft genome sequence of Effusibacillus lacus strain skLN1.</title>
        <authorList>
            <person name="Watanabe M."/>
            <person name="Kojima H."/>
            <person name="Fukui M."/>
        </authorList>
    </citation>
    <scope>NUCLEOTIDE SEQUENCE [LARGE SCALE GENOMIC DNA]</scope>
    <source>
        <strain evidence="5">skLN1</strain>
    </source>
</reference>
<keyword evidence="5" id="KW-1185">Reference proteome</keyword>
<dbReference type="CDD" id="cd00586">
    <property type="entry name" value="4HBT"/>
    <property type="match status" value="1"/>
</dbReference>